<accession>A0A5J4SPM5</accession>
<comment type="caution">
    <text evidence="8">The sequence shown here is derived from an EMBL/GenBank/DDBJ whole genome shotgun (WGS) entry which is preliminary data.</text>
</comment>
<name>A0A5J4SPM5_9ZZZZ</name>
<sequence length="642" mass="71768">MKKIYKYSLIVCLLVLSATGCDDYLKEQPRSMLTPQLFETPQGINAALVSTYSGLRTQFCRQGTLPMTVYGTDEFRSTGLVRSADASIDAFDAYGNNLNPDNASVGIPWSLCFVYINTCSGVIERAPASGLTGTELNTLLGEARFLRAFYYFFLVETYGSVPLDLGAGELKHNDTYPSTQSKRNSVAEVLAAIIQDLKEAETLLPDQPVTGRAGKSVAKHFLAKAYLARAGEPTAKQSSDYEDAYTKAKELIDNQALYGAALLEDYGLVNAEGNEHSSEVLFTVEHTTDLTYNEGGTAQGGDSGGENESKENRANFLFTPMYENRTLRPRLDKTDGAYLQEDVLMPPLKTLLPVARSILYQRPWGAYVPTDWLLYTAFADKVNDSRFNHSFRTLWLCNTPVTGKVAKYTNLKDSMTVTLNVGDTALYMPMHEVTKEERDAVPYRIFAPSDCVFETKMETSNGSGIWEYTGNYSTSWWPALKKYDDSHRPFVNYSSLRPFIVTKLSETYLLAAQAALRSNKGVAVVRSYLKPLRDRATYGAIEANRAAATAAMDKELDAALGKSEVEILDFILDEYSRELCGEQWRWIDLKISGRLIERTKLHNENARINNKLDEHHLVRPIPIRQIESMTGENKSTYQNPGY</sequence>
<dbReference type="PROSITE" id="PS51257">
    <property type="entry name" value="PROKAR_LIPOPROTEIN"/>
    <property type="match status" value="1"/>
</dbReference>
<feature type="domain" description="SusD-like N-terminal" evidence="7">
    <location>
        <begin position="23"/>
        <end position="227"/>
    </location>
</feature>
<feature type="domain" description="RagB/SusD" evidence="6">
    <location>
        <begin position="450"/>
        <end position="642"/>
    </location>
</feature>
<dbReference type="Pfam" id="PF07980">
    <property type="entry name" value="SusD_RagB"/>
    <property type="match status" value="1"/>
</dbReference>
<reference evidence="8" key="1">
    <citation type="submission" date="2019-03" db="EMBL/GenBank/DDBJ databases">
        <title>Single cell metagenomics reveals metabolic interactions within the superorganism composed of flagellate Streblomastix strix and complex community of Bacteroidetes bacteria on its surface.</title>
        <authorList>
            <person name="Treitli S.C."/>
            <person name="Kolisko M."/>
            <person name="Husnik F."/>
            <person name="Keeling P."/>
            <person name="Hampl V."/>
        </authorList>
    </citation>
    <scope>NUCLEOTIDE SEQUENCE</scope>
    <source>
        <strain evidence="8">STM</strain>
    </source>
</reference>
<keyword evidence="2" id="KW-0732">Signal</keyword>
<keyword evidence="4" id="KW-0998">Cell outer membrane</keyword>
<evidence type="ECO:0000256" key="4">
    <source>
        <dbReference type="ARBA" id="ARBA00023237"/>
    </source>
</evidence>
<dbReference type="EMBL" id="SNRY01000103">
    <property type="protein sequence ID" value="KAA6347210.1"/>
    <property type="molecule type" value="Genomic_DNA"/>
</dbReference>
<proteinExistence type="predicted"/>
<organism evidence="8">
    <name type="scientific">termite gut metagenome</name>
    <dbReference type="NCBI Taxonomy" id="433724"/>
    <lineage>
        <taxon>unclassified sequences</taxon>
        <taxon>metagenomes</taxon>
        <taxon>organismal metagenomes</taxon>
    </lineage>
</organism>
<dbReference type="AlphaFoldDB" id="A0A5J4SPM5"/>
<dbReference type="InterPro" id="IPR011990">
    <property type="entry name" value="TPR-like_helical_dom_sf"/>
</dbReference>
<feature type="region of interest" description="Disordered" evidence="5">
    <location>
        <begin position="291"/>
        <end position="310"/>
    </location>
</feature>
<evidence type="ECO:0000256" key="2">
    <source>
        <dbReference type="ARBA" id="ARBA00022729"/>
    </source>
</evidence>
<dbReference type="GO" id="GO:0009279">
    <property type="term" value="C:cell outer membrane"/>
    <property type="evidence" value="ECO:0007669"/>
    <property type="project" value="UniProtKB-SubCell"/>
</dbReference>
<keyword evidence="3" id="KW-0472">Membrane</keyword>
<dbReference type="SUPFAM" id="SSF48452">
    <property type="entry name" value="TPR-like"/>
    <property type="match status" value="1"/>
</dbReference>
<dbReference type="InterPro" id="IPR033985">
    <property type="entry name" value="SusD-like_N"/>
</dbReference>
<evidence type="ECO:0000256" key="1">
    <source>
        <dbReference type="ARBA" id="ARBA00004442"/>
    </source>
</evidence>
<dbReference type="InterPro" id="IPR012944">
    <property type="entry name" value="SusD_RagB_dom"/>
</dbReference>
<evidence type="ECO:0000313" key="8">
    <source>
        <dbReference type="EMBL" id="KAA6347210.1"/>
    </source>
</evidence>
<comment type="subcellular location">
    <subcellularLocation>
        <location evidence="1">Cell outer membrane</location>
    </subcellularLocation>
</comment>
<evidence type="ECO:0000256" key="3">
    <source>
        <dbReference type="ARBA" id="ARBA00023136"/>
    </source>
</evidence>
<evidence type="ECO:0000259" key="6">
    <source>
        <dbReference type="Pfam" id="PF07980"/>
    </source>
</evidence>
<dbReference type="Pfam" id="PF14322">
    <property type="entry name" value="SusD-like_3"/>
    <property type="match status" value="1"/>
</dbReference>
<protein>
    <submittedName>
        <fullName evidence="8">RagB/SusD family nutrient uptake outer membrane protein</fullName>
    </submittedName>
</protein>
<dbReference type="Gene3D" id="1.25.40.390">
    <property type="match status" value="1"/>
</dbReference>
<gene>
    <name evidence="8" type="ORF">EZS27_005315</name>
</gene>
<evidence type="ECO:0000256" key="5">
    <source>
        <dbReference type="SAM" id="MobiDB-lite"/>
    </source>
</evidence>
<evidence type="ECO:0000259" key="7">
    <source>
        <dbReference type="Pfam" id="PF14322"/>
    </source>
</evidence>